<evidence type="ECO:0000313" key="4">
    <source>
        <dbReference type="Proteomes" id="UP000196125"/>
    </source>
</evidence>
<feature type="transmembrane region" description="Helical" evidence="1">
    <location>
        <begin position="88"/>
        <end position="107"/>
    </location>
</feature>
<gene>
    <name evidence="2" type="ORF">SBX37_19515</name>
    <name evidence="3" type="ORF">VIM7927_03130</name>
</gene>
<keyword evidence="5" id="KW-1185">Reference proteome</keyword>
<organism evidence="3 4">
    <name type="scientific">Vibrio mangrovi</name>
    <dbReference type="NCBI Taxonomy" id="474394"/>
    <lineage>
        <taxon>Bacteria</taxon>
        <taxon>Pseudomonadati</taxon>
        <taxon>Pseudomonadota</taxon>
        <taxon>Gammaproteobacteria</taxon>
        <taxon>Vibrionales</taxon>
        <taxon>Vibrionaceae</taxon>
        <taxon>Vibrio</taxon>
    </lineage>
</organism>
<protein>
    <submittedName>
        <fullName evidence="3">Uncharacterized protein</fullName>
    </submittedName>
</protein>
<dbReference type="EMBL" id="FXXI01000006">
    <property type="protein sequence ID" value="SMS01822.1"/>
    <property type="molecule type" value="Genomic_DNA"/>
</dbReference>
<feature type="transmembrane region" description="Helical" evidence="1">
    <location>
        <begin position="58"/>
        <end position="76"/>
    </location>
</feature>
<dbReference type="EMBL" id="JAWRCO010000002">
    <property type="protein sequence ID" value="MDW6005054.1"/>
    <property type="molecule type" value="Genomic_DNA"/>
</dbReference>
<accession>A0A1Y6IZB1</accession>
<evidence type="ECO:0000313" key="3">
    <source>
        <dbReference type="EMBL" id="SMS01822.1"/>
    </source>
</evidence>
<evidence type="ECO:0000313" key="5">
    <source>
        <dbReference type="Proteomes" id="UP001283366"/>
    </source>
</evidence>
<reference evidence="2 5" key="2">
    <citation type="submission" date="2023-11" db="EMBL/GenBank/DDBJ databases">
        <title>Plant-associative lifestyle of Vibrio porteresiae and its evolutionary dynamics.</title>
        <authorList>
            <person name="Rameshkumar N."/>
            <person name="Kirti K."/>
        </authorList>
    </citation>
    <scope>NUCLEOTIDE SEQUENCE [LARGE SCALE GENOMIC DNA]</scope>
    <source>
        <strain evidence="2 5">MSSRF38</strain>
    </source>
</reference>
<keyword evidence="1" id="KW-1133">Transmembrane helix</keyword>
<dbReference type="RefSeq" id="WP_200807752.1">
    <property type="nucleotide sequence ID" value="NZ_AP024884.1"/>
</dbReference>
<sequence length="108" mass="11660">MAENQKSASVMDERVTAPVSGFGLSYAITSILSALLVVLKESSEMIHDGMVASTGHHWVTHGLLNLIIFLILGFIFNNWGTPMPVRKLLVLMVGSTVLSGLIIAGYFI</sequence>
<reference evidence="3 4" key="1">
    <citation type="submission" date="2017-05" db="EMBL/GenBank/DDBJ databases">
        <authorList>
            <person name="Song R."/>
            <person name="Chenine A.L."/>
            <person name="Ruprecht R.M."/>
        </authorList>
    </citation>
    <scope>NUCLEOTIDE SEQUENCE [LARGE SCALE GENOMIC DNA]</scope>
    <source>
        <strain evidence="3 4">CECT 7927</strain>
    </source>
</reference>
<proteinExistence type="predicted"/>
<keyword evidence="1" id="KW-0812">Transmembrane</keyword>
<keyword evidence="1" id="KW-0472">Membrane</keyword>
<name>A0A1Y6IZB1_9VIBR</name>
<dbReference type="AlphaFoldDB" id="A0A1Y6IZB1"/>
<dbReference type="Proteomes" id="UP000196125">
    <property type="component" value="Unassembled WGS sequence"/>
</dbReference>
<dbReference type="Proteomes" id="UP001283366">
    <property type="component" value="Unassembled WGS sequence"/>
</dbReference>
<evidence type="ECO:0000313" key="2">
    <source>
        <dbReference type="EMBL" id="MDW6005054.1"/>
    </source>
</evidence>
<evidence type="ECO:0000256" key="1">
    <source>
        <dbReference type="SAM" id="Phobius"/>
    </source>
</evidence>
<feature type="transmembrane region" description="Helical" evidence="1">
    <location>
        <begin position="21"/>
        <end position="38"/>
    </location>
</feature>